<name>A0AAW1W143_RUBAR</name>
<comment type="caution">
    <text evidence="1">The sequence shown here is derived from an EMBL/GenBank/DDBJ whole genome shotgun (WGS) entry which is preliminary data.</text>
</comment>
<dbReference type="AlphaFoldDB" id="A0AAW1W143"/>
<evidence type="ECO:0000313" key="2">
    <source>
        <dbReference type="Proteomes" id="UP001457282"/>
    </source>
</evidence>
<evidence type="ECO:0000313" key="1">
    <source>
        <dbReference type="EMBL" id="KAK9913458.1"/>
    </source>
</evidence>
<sequence>MLTCYPFELARTRMQVVQSLEVHFMRPILLAHFFILPVRHQFHQDSEACGTAACLKDSHYKVDCSITYSYLDKSISKMFIYVLS</sequence>
<reference evidence="1 2" key="1">
    <citation type="journal article" date="2023" name="G3 (Bethesda)">
        <title>A chromosome-length genome assembly and annotation of blackberry (Rubus argutus, cv. 'Hillquist').</title>
        <authorList>
            <person name="Bruna T."/>
            <person name="Aryal R."/>
            <person name="Dudchenko O."/>
            <person name="Sargent D.J."/>
            <person name="Mead D."/>
            <person name="Buti M."/>
            <person name="Cavallini A."/>
            <person name="Hytonen T."/>
            <person name="Andres J."/>
            <person name="Pham M."/>
            <person name="Weisz D."/>
            <person name="Mascagni F."/>
            <person name="Usai G."/>
            <person name="Natali L."/>
            <person name="Bassil N."/>
            <person name="Fernandez G.E."/>
            <person name="Lomsadze A."/>
            <person name="Armour M."/>
            <person name="Olukolu B."/>
            <person name="Poorten T."/>
            <person name="Britton C."/>
            <person name="Davik J."/>
            <person name="Ashrafi H."/>
            <person name="Aiden E.L."/>
            <person name="Borodovsky M."/>
            <person name="Worthington M."/>
        </authorList>
    </citation>
    <scope>NUCLEOTIDE SEQUENCE [LARGE SCALE GENOMIC DNA]</scope>
    <source>
        <strain evidence="1">PI 553951</strain>
    </source>
</reference>
<keyword evidence="2" id="KW-1185">Reference proteome</keyword>
<gene>
    <name evidence="1" type="ORF">M0R45_037272</name>
</gene>
<dbReference type="Proteomes" id="UP001457282">
    <property type="component" value="Unassembled WGS sequence"/>
</dbReference>
<protein>
    <submittedName>
        <fullName evidence="1">Uncharacterized protein</fullName>
    </submittedName>
</protein>
<accession>A0AAW1W143</accession>
<proteinExistence type="predicted"/>
<organism evidence="1 2">
    <name type="scientific">Rubus argutus</name>
    <name type="common">Southern blackberry</name>
    <dbReference type="NCBI Taxonomy" id="59490"/>
    <lineage>
        <taxon>Eukaryota</taxon>
        <taxon>Viridiplantae</taxon>
        <taxon>Streptophyta</taxon>
        <taxon>Embryophyta</taxon>
        <taxon>Tracheophyta</taxon>
        <taxon>Spermatophyta</taxon>
        <taxon>Magnoliopsida</taxon>
        <taxon>eudicotyledons</taxon>
        <taxon>Gunneridae</taxon>
        <taxon>Pentapetalae</taxon>
        <taxon>rosids</taxon>
        <taxon>fabids</taxon>
        <taxon>Rosales</taxon>
        <taxon>Rosaceae</taxon>
        <taxon>Rosoideae</taxon>
        <taxon>Rosoideae incertae sedis</taxon>
        <taxon>Rubus</taxon>
    </lineage>
</organism>
<dbReference type="EMBL" id="JBEDUW010000007">
    <property type="protein sequence ID" value="KAK9913458.1"/>
    <property type="molecule type" value="Genomic_DNA"/>
</dbReference>